<keyword evidence="3 5" id="KW-0694">RNA-binding</keyword>
<dbReference type="InterPro" id="IPR025490">
    <property type="entry name" value="RqcP"/>
</dbReference>
<reference evidence="8" key="1">
    <citation type="submission" date="2009-12" db="EMBL/GenBank/DDBJ databases">
        <title>Sequence of Clostridiales genomosp. BVAB3 str. UPII9-5.</title>
        <authorList>
            <person name="Madupu R."/>
            <person name="Durkin A.S."/>
            <person name="Torralba M."/>
            <person name="Methe B."/>
            <person name="Sutton G.G."/>
            <person name="Strausberg R.L."/>
            <person name="Nelson K.E."/>
        </authorList>
    </citation>
    <scope>NUCLEOTIDE SEQUENCE [LARGE SCALE GENOMIC DNA]</scope>
    <source>
        <strain evidence="8">W1219</strain>
    </source>
</reference>
<evidence type="ECO:0000256" key="3">
    <source>
        <dbReference type="ARBA" id="ARBA00022884"/>
    </source>
</evidence>
<organism evidence="7 8">
    <name type="scientific">Bulleidia extructa W1219</name>
    <dbReference type="NCBI Taxonomy" id="679192"/>
    <lineage>
        <taxon>Bacteria</taxon>
        <taxon>Bacillati</taxon>
        <taxon>Bacillota</taxon>
        <taxon>Erysipelotrichia</taxon>
        <taxon>Erysipelotrichales</taxon>
        <taxon>Erysipelotrichaceae</taxon>
        <taxon>Bulleidia</taxon>
    </lineage>
</organism>
<name>D2MMW4_9FIRM</name>
<dbReference type="Proteomes" id="UP000005017">
    <property type="component" value="Unassembled WGS sequence"/>
</dbReference>
<dbReference type="HAMAP" id="MF_00871">
    <property type="entry name" value="RqcP"/>
    <property type="match status" value="1"/>
</dbReference>
<dbReference type="PROSITE" id="PS50889">
    <property type="entry name" value="S4"/>
    <property type="match status" value="1"/>
</dbReference>
<feature type="domain" description="RNA-binding S4" evidence="6">
    <location>
        <begin position="1"/>
        <end position="60"/>
    </location>
</feature>
<keyword evidence="1 5" id="KW-0820">tRNA-binding</keyword>
<dbReference type="InterPro" id="IPR002942">
    <property type="entry name" value="S4_RNA-bd"/>
</dbReference>
<dbReference type="Gene3D" id="3.10.290.10">
    <property type="entry name" value="RNA-binding S4 domain"/>
    <property type="match status" value="1"/>
</dbReference>
<dbReference type="Pfam" id="PF01479">
    <property type="entry name" value="S4"/>
    <property type="match status" value="1"/>
</dbReference>
<protein>
    <recommendedName>
        <fullName evidence="5">RQC P-site tRNA stabilizing factor</fullName>
        <shortName evidence="5">RqcP</shortName>
    </recommendedName>
    <alternativeName>
        <fullName evidence="5">Ribosome-associated protein quality control protein P</fullName>
    </alternativeName>
</protein>
<proteinExistence type="inferred from homology"/>
<dbReference type="CDD" id="cd00165">
    <property type="entry name" value="S4"/>
    <property type="match status" value="1"/>
</dbReference>
<accession>D2MMW4</accession>
<comment type="function">
    <text evidence="5">Key component of the ribosome quality control system (RQC), a ribosome-associated complex that mediates the extraction of incompletely synthesized nascent chains from stalled ribosomes and their subsequent degradation. RqcH recruits Ala-charged tRNA, and with RqcP directs the elongation of stalled nascent chains on 50S ribosomal subunits, leading to non-templated C-terminal alanine extensions (Ala tail). The Ala tail promotes nascent chain degradation. RqcP is associated with the translocation-like movement of the peptidyl-tRNA from the A-site into the P-site.</text>
</comment>
<dbReference type="InterPro" id="IPR036986">
    <property type="entry name" value="S4_RNA-bd_sf"/>
</dbReference>
<evidence type="ECO:0000256" key="4">
    <source>
        <dbReference type="ARBA" id="ARBA00022917"/>
    </source>
</evidence>
<dbReference type="OrthoDB" id="9805210at2"/>
<evidence type="ECO:0000259" key="6">
    <source>
        <dbReference type="SMART" id="SM00363"/>
    </source>
</evidence>
<evidence type="ECO:0000256" key="5">
    <source>
        <dbReference type="HAMAP-Rule" id="MF_00871"/>
    </source>
</evidence>
<evidence type="ECO:0000256" key="1">
    <source>
        <dbReference type="ARBA" id="ARBA00022555"/>
    </source>
</evidence>
<keyword evidence="2 5" id="KW-0699">rRNA-binding</keyword>
<dbReference type="PIRSF" id="PIRSF038881">
    <property type="entry name" value="RNAbp_HP1423"/>
    <property type="match status" value="1"/>
</dbReference>
<evidence type="ECO:0000313" key="7">
    <source>
        <dbReference type="EMBL" id="EFC06390.1"/>
    </source>
</evidence>
<dbReference type="SUPFAM" id="SSF55174">
    <property type="entry name" value="Alpha-L RNA-binding motif"/>
    <property type="match status" value="1"/>
</dbReference>
<dbReference type="eggNOG" id="COG1188">
    <property type="taxonomic scope" value="Bacteria"/>
</dbReference>
<keyword evidence="8" id="KW-1185">Reference proteome</keyword>
<sequence>MRVDKFLKISRILKRRTISKELALHQRIKINDRIVKPSHEVKIGDILEVQYGSRILGVRILSIQEKVKKETAMEMYEVVFEKRLSLDEEDISC</sequence>
<dbReference type="GO" id="GO:0072344">
    <property type="term" value="P:rescue of stalled ribosome"/>
    <property type="evidence" value="ECO:0007669"/>
    <property type="project" value="UniProtKB-UniRule"/>
</dbReference>
<dbReference type="GO" id="GO:0000049">
    <property type="term" value="F:tRNA binding"/>
    <property type="evidence" value="ECO:0007669"/>
    <property type="project" value="UniProtKB-UniRule"/>
</dbReference>
<comment type="caution">
    <text evidence="7">The sequence shown here is derived from an EMBL/GenBank/DDBJ whole genome shotgun (WGS) entry which is preliminary data.</text>
</comment>
<dbReference type="RefSeq" id="WP_006626735.1">
    <property type="nucleotide sequence ID" value="NZ_ADFR01000002.1"/>
</dbReference>
<comment type="subunit">
    <text evidence="5">Associates with stalled 50S ribosomal subunits. Binds to RqcH, 23S rRNA and the P-site tRNA. Does not require RqcH for association with 50S subunits.</text>
</comment>
<evidence type="ECO:0000313" key="8">
    <source>
        <dbReference type="Proteomes" id="UP000005017"/>
    </source>
</evidence>
<dbReference type="AlphaFoldDB" id="D2MMW4"/>
<dbReference type="EMBL" id="ADFR01000002">
    <property type="protein sequence ID" value="EFC06390.1"/>
    <property type="molecule type" value="Genomic_DNA"/>
</dbReference>
<comment type="similarity">
    <text evidence="5">Belongs to the RqcP family.</text>
</comment>
<dbReference type="STRING" id="679192.HMPREF9013_1098"/>
<dbReference type="GO" id="GO:0043023">
    <property type="term" value="F:ribosomal large subunit binding"/>
    <property type="evidence" value="ECO:0007669"/>
    <property type="project" value="UniProtKB-UniRule"/>
</dbReference>
<dbReference type="SMART" id="SM00363">
    <property type="entry name" value="S4"/>
    <property type="match status" value="1"/>
</dbReference>
<evidence type="ECO:0000256" key="2">
    <source>
        <dbReference type="ARBA" id="ARBA00022730"/>
    </source>
</evidence>
<keyword evidence="4 5" id="KW-0648">Protein biosynthesis</keyword>
<gene>
    <name evidence="5" type="primary">rqcP</name>
    <name evidence="7" type="ORF">HMPREF9013_1098</name>
</gene>
<dbReference type="GO" id="GO:0019843">
    <property type="term" value="F:rRNA binding"/>
    <property type="evidence" value="ECO:0007669"/>
    <property type="project" value="UniProtKB-UniRule"/>
</dbReference>